<comment type="caution">
    <text evidence="2">The sequence shown here is derived from an EMBL/GenBank/DDBJ whole genome shotgun (WGS) entry which is preliminary data.</text>
</comment>
<sequence>MLLPGTPETLSLPSWNPSGSSSSQATFRQARKDVLNSRGRRTPGSAGAAGVDGGESGRGEDERPPLGRAEQSGP</sequence>
<accession>A0A2A9PI33</accession>
<reference evidence="2 3" key="2">
    <citation type="journal article" date="2017" name="Sci. Rep.">
        <title>Ant-infecting Ophiocordyceps genomes reveal a high diversity of potential behavioral manipulation genes and a possible major role for enterotoxins.</title>
        <authorList>
            <person name="de Bekker C."/>
            <person name="Ohm R.A."/>
            <person name="Evans H.C."/>
            <person name="Brachmann A."/>
            <person name="Hughes D.P."/>
        </authorList>
    </citation>
    <scope>NUCLEOTIDE SEQUENCE [LARGE SCALE GENOMIC DNA]</scope>
    <source>
        <strain evidence="2 3">SC16a</strain>
    </source>
</reference>
<organism evidence="2 3">
    <name type="scientific">Ophiocordyceps unilateralis</name>
    <name type="common">Zombie-ant fungus</name>
    <name type="synonym">Torrubia unilateralis</name>
    <dbReference type="NCBI Taxonomy" id="268505"/>
    <lineage>
        <taxon>Eukaryota</taxon>
        <taxon>Fungi</taxon>
        <taxon>Dikarya</taxon>
        <taxon>Ascomycota</taxon>
        <taxon>Pezizomycotina</taxon>
        <taxon>Sordariomycetes</taxon>
        <taxon>Hypocreomycetidae</taxon>
        <taxon>Hypocreales</taxon>
        <taxon>Ophiocordycipitaceae</taxon>
        <taxon>Ophiocordyceps</taxon>
    </lineage>
</organism>
<name>A0A2A9PI33_OPHUN</name>
<feature type="compositionally biased region" description="Low complexity" evidence="1">
    <location>
        <begin position="10"/>
        <end position="23"/>
    </location>
</feature>
<evidence type="ECO:0000256" key="1">
    <source>
        <dbReference type="SAM" id="MobiDB-lite"/>
    </source>
</evidence>
<evidence type="ECO:0000313" key="3">
    <source>
        <dbReference type="Proteomes" id="UP000037136"/>
    </source>
</evidence>
<dbReference type="EMBL" id="LAZP02000122">
    <property type="protein sequence ID" value="PFH60543.1"/>
    <property type="molecule type" value="Genomic_DNA"/>
</dbReference>
<keyword evidence="3" id="KW-1185">Reference proteome</keyword>
<protein>
    <submittedName>
        <fullName evidence="2">Uncharacterized protein</fullName>
    </submittedName>
</protein>
<reference evidence="2 3" key="1">
    <citation type="journal article" date="2015" name="BMC Genomics">
        <title>Gene expression during zombie ant biting behavior reflects the complexity underlying fungal parasitic behavioral manipulation.</title>
        <authorList>
            <person name="de Bekker C."/>
            <person name="Ohm R.A."/>
            <person name="Loreto R.G."/>
            <person name="Sebastian A."/>
            <person name="Albert I."/>
            <person name="Merrow M."/>
            <person name="Brachmann A."/>
            <person name="Hughes D.P."/>
        </authorList>
    </citation>
    <scope>NUCLEOTIDE SEQUENCE [LARGE SCALE GENOMIC DNA]</scope>
    <source>
        <strain evidence="2 3">SC16a</strain>
    </source>
</reference>
<dbReference type="Proteomes" id="UP000037136">
    <property type="component" value="Unassembled WGS sequence"/>
</dbReference>
<dbReference type="AlphaFoldDB" id="A0A2A9PI33"/>
<proteinExistence type="predicted"/>
<feature type="compositionally biased region" description="Basic and acidic residues" evidence="1">
    <location>
        <begin position="55"/>
        <end position="65"/>
    </location>
</feature>
<feature type="region of interest" description="Disordered" evidence="1">
    <location>
        <begin position="1"/>
        <end position="74"/>
    </location>
</feature>
<gene>
    <name evidence="2" type="ORF">XA68_10786</name>
</gene>
<evidence type="ECO:0000313" key="2">
    <source>
        <dbReference type="EMBL" id="PFH60543.1"/>
    </source>
</evidence>